<sequence length="178" mass="17721">MKLTALATLTLVGALALSGCSTSLPETGSTPAASAATAAPTDGSCAGVSVVVDFGSLDAARITDCVDTGAAGTVAASEVMKSAGVTTEGTVEWGDQVVCRVNDRPAAAETIEIDGEAPFTEACQSMPAAAAYWALWVKPTADASWEYASEGLGSLKLEPGQSVGLVFTTGTETPTPGS</sequence>
<accession>A0AAQ2C8X5</accession>
<feature type="chain" id="PRO_5043020056" evidence="1">
    <location>
        <begin position="26"/>
        <end position="178"/>
    </location>
</feature>
<protein>
    <submittedName>
        <fullName evidence="2">Uncharacterized protein</fullName>
    </submittedName>
</protein>
<dbReference type="Proteomes" id="UP000297403">
    <property type="component" value="Unassembled WGS sequence"/>
</dbReference>
<dbReference type="EMBL" id="SOFY01000011">
    <property type="protein sequence ID" value="TFC52208.1"/>
    <property type="molecule type" value="Genomic_DNA"/>
</dbReference>
<name>A0AAQ2C8X5_9MICO</name>
<comment type="caution">
    <text evidence="2">The sequence shown here is derived from an EMBL/GenBank/DDBJ whole genome shotgun (WGS) entry which is preliminary data.</text>
</comment>
<dbReference type="PROSITE" id="PS51257">
    <property type="entry name" value="PROKAR_LIPOPROTEIN"/>
    <property type="match status" value="1"/>
</dbReference>
<evidence type="ECO:0000313" key="2">
    <source>
        <dbReference type="EMBL" id="TFC52208.1"/>
    </source>
</evidence>
<proteinExistence type="predicted"/>
<reference evidence="2 3" key="1">
    <citation type="submission" date="2019-03" db="EMBL/GenBank/DDBJ databases">
        <title>Genomics of glacier-inhabiting Cryobacterium strains.</title>
        <authorList>
            <person name="Liu Q."/>
            <person name="Xin Y.-H."/>
        </authorList>
    </citation>
    <scope>NUCLEOTIDE SEQUENCE [LARGE SCALE GENOMIC DNA]</scope>
    <source>
        <strain evidence="3">TMT1-22</strain>
    </source>
</reference>
<evidence type="ECO:0000256" key="1">
    <source>
        <dbReference type="SAM" id="SignalP"/>
    </source>
</evidence>
<feature type="signal peptide" evidence="1">
    <location>
        <begin position="1"/>
        <end position="25"/>
    </location>
</feature>
<gene>
    <name evidence="2" type="ORF">E3O49_02750</name>
</gene>
<organism evidence="2 3">
    <name type="scientific">Cryobacterium shii</name>
    <dbReference type="NCBI Taxonomy" id="1259235"/>
    <lineage>
        <taxon>Bacteria</taxon>
        <taxon>Bacillati</taxon>
        <taxon>Actinomycetota</taxon>
        <taxon>Actinomycetes</taxon>
        <taxon>Micrococcales</taxon>
        <taxon>Microbacteriaceae</taxon>
        <taxon>Cryobacterium</taxon>
    </lineage>
</organism>
<evidence type="ECO:0000313" key="3">
    <source>
        <dbReference type="Proteomes" id="UP000297403"/>
    </source>
</evidence>
<keyword evidence="3" id="KW-1185">Reference proteome</keyword>
<dbReference type="AlphaFoldDB" id="A0AAQ2C8X5"/>
<keyword evidence="1" id="KW-0732">Signal</keyword>
<dbReference type="RefSeq" id="WP_134366305.1">
    <property type="nucleotide sequence ID" value="NZ_SOFY01000011.1"/>
</dbReference>